<feature type="transmembrane region" description="Helical" evidence="1">
    <location>
        <begin position="20"/>
        <end position="48"/>
    </location>
</feature>
<accession>M6K149</accession>
<comment type="caution">
    <text evidence="2">The sequence shown here is derived from an EMBL/GenBank/DDBJ whole genome shotgun (WGS) entry which is preliminary data.</text>
</comment>
<evidence type="ECO:0000313" key="3">
    <source>
        <dbReference type="Proteomes" id="UP000012137"/>
    </source>
</evidence>
<dbReference type="EMBL" id="AHMZ02000157">
    <property type="protein sequence ID" value="EMN27844.1"/>
    <property type="molecule type" value="Genomic_DNA"/>
</dbReference>
<proteinExistence type="predicted"/>
<keyword evidence="1" id="KW-1133">Transmembrane helix</keyword>
<gene>
    <name evidence="2" type="ORF">LEP1GSC083_0117</name>
</gene>
<sequence length="58" mass="6982">MRFNSQNISKEWKKKLPPFFCGEVFFVSAFRFFSVFLFVFSSFILFAFSFRFLLNLSS</sequence>
<keyword evidence="1" id="KW-0472">Membrane</keyword>
<evidence type="ECO:0000256" key="1">
    <source>
        <dbReference type="SAM" id="Phobius"/>
    </source>
</evidence>
<reference evidence="2 3" key="1">
    <citation type="submission" date="2013-01" db="EMBL/GenBank/DDBJ databases">
        <authorList>
            <person name="Harkins D.M."/>
            <person name="Durkin A.S."/>
            <person name="Brinkac L.M."/>
            <person name="Haft D.H."/>
            <person name="Selengut J.D."/>
            <person name="Sanka R."/>
            <person name="DePew J."/>
            <person name="Purushe J."/>
            <person name="Peacock S.J."/>
            <person name="Thaipadungpanit J."/>
            <person name="Wuthiekanun V.W."/>
            <person name="Day N.P."/>
            <person name="Vinetz J.M."/>
            <person name="Sutton G.G."/>
            <person name="Nierman W.C."/>
            <person name="Fouts D.E."/>
        </authorList>
    </citation>
    <scope>NUCLEOTIDE SEQUENCE [LARGE SCALE GENOMIC DNA]</scope>
    <source>
        <strain evidence="2 3">L0374</strain>
    </source>
</reference>
<organism evidence="2 3">
    <name type="scientific">Leptospira interrogans serovar Pyrogenes str. L0374</name>
    <dbReference type="NCBI Taxonomy" id="1049928"/>
    <lineage>
        <taxon>Bacteria</taxon>
        <taxon>Pseudomonadati</taxon>
        <taxon>Spirochaetota</taxon>
        <taxon>Spirochaetia</taxon>
        <taxon>Leptospirales</taxon>
        <taxon>Leptospiraceae</taxon>
        <taxon>Leptospira</taxon>
    </lineage>
</organism>
<dbReference type="Proteomes" id="UP000012137">
    <property type="component" value="Unassembled WGS sequence"/>
</dbReference>
<protein>
    <submittedName>
        <fullName evidence="2">Uncharacterized protein</fullName>
    </submittedName>
</protein>
<keyword evidence="1" id="KW-0812">Transmembrane</keyword>
<evidence type="ECO:0000313" key="2">
    <source>
        <dbReference type="EMBL" id="EMN27844.1"/>
    </source>
</evidence>
<name>M6K149_LEPIR</name>
<dbReference type="AlphaFoldDB" id="M6K149"/>